<reference evidence="2" key="1">
    <citation type="submission" date="2019-02" db="EMBL/GenBank/DDBJ databases">
        <authorList>
            <person name="Gruber-Vodicka R. H."/>
            <person name="Seah K. B. B."/>
        </authorList>
    </citation>
    <scope>NUCLEOTIDE SEQUENCE</scope>
    <source>
        <strain evidence="2">BECK_BY7</strain>
    </source>
</reference>
<feature type="region of interest" description="Disordered" evidence="1">
    <location>
        <begin position="181"/>
        <end position="250"/>
    </location>
</feature>
<evidence type="ECO:0000256" key="1">
    <source>
        <dbReference type="SAM" id="MobiDB-lite"/>
    </source>
</evidence>
<organism evidence="2">
    <name type="scientific">Candidatus Kentrum sp. LFY</name>
    <dbReference type="NCBI Taxonomy" id="2126342"/>
    <lineage>
        <taxon>Bacteria</taxon>
        <taxon>Pseudomonadati</taxon>
        <taxon>Pseudomonadota</taxon>
        <taxon>Gammaproteobacteria</taxon>
        <taxon>Candidatus Kentrum</taxon>
    </lineage>
</organism>
<evidence type="ECO:0000313" key="2">
    <source>
        <dbReference type="EMBL" id="VFK16254.1"/>
    </source>
</evidence>
<feature type="compositionally biased region" description="Basic and acidic residues" evidence="1">
    <location>
        <begin position="181"/>
        <end position="200"/>
    </location>
</feature>
<dbReference type="AlphaFoldDB" id="A0A450WGV5"/>
<proteinExistence type="predicted"/>
<evidence type="ECO:0008006" key="3">
    <source>
        <dbReference type="Google" id="ProtNLM"/>
    </source>
</evidence>
<protein>
    <recommendedName>
        <fullName evidence="3">Mu-like prophage I protein</fullName>
    </recommendedName>
</protein>
<gene>
    <name evidence="2" type="ORF">BECKLFY1418C_GA0070996_102219</name>
</gene>
<accession>A0A450WGV5</accession>
<feature type="compositionally biased region" description="Basic and acidic residues" evidence="1">
    <location>
        <begin position="214"/>
        <end position="249"/>
    </location>
</feature>
<dbReference type="EMBL" id="CAADFN010000022">
    <property type="protein sequence ID" value="VFK16254.1"/>
    <property type="molecule type" value="Genomic_DNA"/>
</dbReference>
<name>A0A450WGV5_9GAMM</name>
<sequence length="341" mass="37328">MGGGEDISFSEADLQACAAAYDPEVHEAPLVIGHPVTDTPAQGWVASMETSRGNLYVHLRDVDPAFAERVDKREYAKVSARLYRPSSPANPVPGVWYLRHVGFVPIPAIKGLEDPSSVGFADDADCVVFQEDVAFGEDTDWAIAAIARGLRDWILVKFGAEDADKAIPSWYVQTLEAAAREETEENDKPAFAESSERPDSGKTITESDTTMTEEEIKKLQAENDRLKADLDRRDKDAAKKEEQRRHDDNAAFAEQLIGEGRLVPKHQDTLVAVLDVLGAPDEDGSTVQFGEGDEARPLSSALREMLADNDPMVEFGETAVKHRVAPKGEENPLLVDAESRA</sequence>